<name>A0ABQ9J835_9CUCU</name>
<sequence>MIVADVRRKPWPVNYSMSGRSVNFSQSFNTLGHDLYTSIASMNCDYIKQLNINYMYWISVDVLKNILSQLKNLEVLYAVGTELKMSSRDINQYVRLKKLAISLSEDDFDNRCVETIKNLTALSRIPHLEELWICDEDITFQAIPYCAIAKSKNLKKLVIQSKVPIESDIDKHINQQNIKIFENKRNGGGVEMVFGVISRKTGDMTKSQHLESQLEEYFKVFETLRDMPYGPKDKKIIDITGSMETIYFEELNFCYPVILCKSKYMMAAINILSSRSARELKKLKVRSCLFGMPEDLFPSQIPNPLQTEGKSPTKLNHPFWTLAQNLRVLKELEIEACPDCNGATVRKQNHYIRQTAGQVKGAQKITEDISEM</sequence>
<accession>A0ABQ9J835</accession>
<evidence type="ECO:0000313" key="2">
    <source>
        <dbReference type="Proteomes" id="UP001162164"/>
    </source>
</evidence>
<dbReference type="EMBL" id="JAPWTJ010001050">
    <property type="protein sequence ID" value="KAJ8974115.1"/>
    <property type="molecule type" value="Genomic_DNA"/>
</dbReference>
<reference evidence="1" key="1">
    <citation type="journal article" date="2023" name="Insect Mol. Biol.">
        <title>Genome sequencing provides insights into the evolution of gene families encoding plant cell wall-degrading enzymes in longhorned beetles.</title>
        <authorList>
            <person name="Shin N.R."/>
            <person name="Okamura Y."/>
            <person name="Kirsch R."/>
            <person name="Pauchet Y."/>
        </authorList>
    </citation>
    <scope>NUCLEOTIDE SEQUENCE</scope>
    <source>
        <strain evidence="1">MMC_N1</strain>
    </source>
</reference>
<protein>
    <submittedName>
        <fullName evidence="1">Uncharacterized protein</fullName>
    </submittedName>
</protein>
<organism evidence="1 2">
    <name type="scientific">Molorchus minor</name>
    <dbReference type="NCBI Taxonomy" id="1323400"/>
    <lineage>
        <taxon>Eukaryota</taxon>
        <taxon>Metazoa</taxon>
        <taxon>Ecdysozoa</taxon>
        <taxon>Arthropoda</taxon>
        <taxon>Hexapoda</taxon>
        <taxon>Insecta</taxon>
        <taxon>Pterygota</taxon>
        <taxon>Neoptera</taxon>
        <taxon>Endopterygota</taxon>
        <taxon>Coleoptera</taxon>
        <taxon>Polyphaga</taxon>
        <taxon>Cucujiformia</taxon>
        <taxon>Chrysomeloidea</taxon>
        <taxon>Cerambycidae</taxon>
        <taxon>Lamiinae</taxon>
        <taxon>Monochamini</taxon>
        <taxon>Molorchus</taxon>
    </lineage>
</organism>
<proteinExistence type="predicted"/>
<comment type="caution">
    <text evidence="1">The sequence shown here is derived from an EMBL/GenBank/DDBJ whole genome shotgun (WGS) entry which is preliminary data.</text>
</comment>
<dbReference type="InterPro" id="IPR032675">
    <property type="entry name" value="LRR_dom_sf"/>
</dbReference>
<dbReference type="Proteomes" id="UP001162164">
    <property type="component" value="Unassembled WGS sequence"/>
</dbReference>
<dbReference type="SUPFAM" id="SSF52047">
    <property type="entry name" value="RNI-like"/>
    <property type="match status" value="1"/>
</dbReference>
<dbReference type="Gene3D" id="3.80.10.10">
    <property type="entry name" value="Ribonuclease Inhibitor"/>
    <property type="match status" value="1"/>
</dbReference>
<gene>
    <name evidence="1" type="ORF">NQ317_019896</name>
</gene>
<evidence type="ECO:0000313" key="1">
    <source>
        <dbReference type="EMBL" id="KAJ8974115.1"/>
    </source>
</evidence>
<keyword evidence="2" id="KW-1185">Reference proteome</keyword>